<feature type="binding site" evidence="7">
    <location>
        <position position="238"/>
    </location>
    <ligand>
        <name>substrate</name>
    </ligand>
</feature>
<feature type="binding site" evidence="7">
    <location>
        <position position="185"/>
    </location>
    <ligand>
        <name>substrate</name>
    </ligand>
</feature>
<dbReference type="OrthoDB" id="9802739at2"/>
<evidence type="ECO:0000313" key="11">
    <source>
        <dbReference type="Proteomes" id="UP000197065"/>
    </source>
</evidence>
<dbReference type="UniPathway" id="UPA00115">
    <property type="reaction ID" value="UER00408"/>
</dbReference>
<feature type="domain" description="Glucose-6-phosphate dehydrogenase NAD-binding" evidence="8">
    <location>
        <begin position="14"/>
        <end position="190"/>
    </location>
</feature>
<feature type="active site" description="Proton acceptor" evidence="7">
    <location>
        <position position="243"/>
    </location>
</feature>
<dbReference type="PRINTS" id="PR00079">
    <property type="entry name" value="G6PDHDRGNASE"/>
</dbReference>
<dbReference type="Gene3D" id="3.40.50.720">
    <property type="entry name" value="NAD(P)-binding Rossmann-like Domain"/>
    <property type="match status" value="1"/>
</dbReference>
<dbReference type="InterPro" id="IPR001282">
    <property type="entry name" value="G6P_DH"/>
</dbReference>
<keyword evidence="11" id="KW-1185">Reference proteome</keyword>
<evidence type="ECO:0000256" key="3">
    <source>
        <dbReference type="ARBA" id="ARBA00022526"/>
    </source>
</evidence>
<gene>
    <name evidence="7" type="primary">zwf</name>
    <name evidence="10" type="ORF">SAMN07250955_10135</name>
</gene>
<dbReference type="PANTHER" id="PTHR23429">
    <property type="entry name" value="GLUCOSE-6-PHOSPHATE 1-DEHYDROGENASE G6PD"/>
    <property type="match status" value="1"/>
</dbReference>
<evidence type="ECO:0000256" key="2">
    <source>
        <dbReference type="ARBA" id="ARBA00009975"/>
    </source>
</evidence>
<dbReference type="GO" id="GO:0005829">
    <property type="term" value="C:cytosol"/>
    <property type="evidence" value="ECO:0007669"/>
    <property type="project" value="TreeGrafter"/>
</dbReference>
<dbReference type="InterPro" id="IPR022675">
    <property type="entry name" value="G6P_DH_C"/>
</dbReference>
<dbReference type="RefSeq" id="WP_088559843.1">
    <property type="nucleotide sequence ID" value="NZ_FYEH01000001.1"/>
</dbReference>
<dbReference type="GO" id="GO:0004345">
    <property type="term" value="F:glucose-6-phosphate dehydrogenase activity"/>
    <property type="evidence" value="ECO:0007669"/>
    <property type="project" value="UniProtKB-UniRule"/>
</dbReference>
<reference evidence="10 11" key="1">
    <citation type="submission" date="2017-06" db="EMBL/GenBank/DDBJ databases">
        <authorList>
            <person name="Kim H.J."/>
            <person name="Triplett B.A."/>
        </authorList>
    </citation>
    <scope>NUCLEOTIDE SEQUENCE [LARGE SCALE GENOMIC DNA]</scope>
    <source>
        <strain evidence="10 11">B29T1</strain>
    </source>
</reference>
<keyword evidence="3 7" id="KW-0313">Glucose metabolism</keyword>
<evidence type="ECO:0000256" key="1">
    <source>
        <dbReference type="ARBA" id="ARBA00004937"/>
    </source>
</evidence>
<protein>
    <recommendedName>
        <fullName evidence="7">Glucose-6-phosphate 1-dehydrogenase</fullName>
        <shortName evidence="7">G6PD</shortName>
        <ecNumber evidence="7">1.1.1.49</ecNumber>
    </recommendedName>
</protein>
<dbReference type="PIRSF" id="PIRSF000110">
    <property type="entry name" value="G6PD"/>
    <property type="match status" value="1"/>
</dbReference>
<dbReference type="Pfam" id="PF00479">
    <property type="entry name" value="G6PD_N"/>
    <property type="match status" value="1"/>
</dbReference>
<evidence type="ECO:0000256" key="5">
    <source>
        <dbReference type="ARBA" id="ARBA00023002"/>
    </source>
</evidence>
<dbReference type="EC" id="1.1.1.49" evidence="7"/>
<dbReference type="GO" id="GO:0006006">
    <property type="term" value="P:glucose metabolic process"/>
    <property type="evidence" value="ECO:0007669"/>
    <property type="project" value="UniProtKB-KW"/>
</dbReference>
<dbReference type="HAMAP" id="MF_00966">
    <property type="entry name" value="G6PD"/>
    <property type="match status" value="1"/>
</dbReference>
<comment type="catalytic activity">
    <reaction evidence="7">
        <text>D-glucose 6-phosphate + NADP(+) = 6-phospho-D-glucono-1,5-lactone + NADPH + H(+)</text>
        <dbReference type="Rhea" id="RHEA:15841"/>
        <dbReference type="ChEBI" id="CHEBI:15378"/>
        <dbReference type="ChEBI" id="CHEBI:57783"/>
        <dbReference type="ChEBI" id="CHEBI:57955"/>
        <dbReference type="ChEBI" id="CHEBI:58349"/>
        <dbReference type="ChEBI" id="CHEBI:61548"/>
        <dbReference type="EC" id="1.1.1.49"/>
    </reaction>
</comment>
<evidence type="ECO:0000256" key="7">
    <source>
        <dbReference type="HAMAP-Rule" id="MF_00966"/>
    </source>
</evidence>
<feature type="domain" description="Glucose-6-phosphate dehydrogenase C-terminal" evidence="9">
    <location>
        <begin position="193"/>
        <end position="488"/>
    </location>
</feature>
<feature type="binding site" evidence="7">
    <location>
        <position position="151"/>
    </location>
    <ligand>
        <name>NADP(+)</name>
        <dbReference type="ChEBI" id="CHEBI:58349"/>
    </ligand>
</feature>
<comment type="similarity">
    <text evidence="2 7">Belongs to the glucose-6-phosphate dehydrogenase family.</text>
</comment>
<dbReference type="GO" id="GO:0050661">
    <property type="term" value="F:NADP binding"/>
    <property type="evidence" value="ECO:0007669"/>
    <property type="project" value="UniProtKB-UniRule"/>
</dbReference>
<dbReference type="Gene3D" id="3.30.360.10">
    <property type="entry name" value="Dihydrodipicolinate Reductase, domain 2"/>
    <property type="match status" value="1"/>
</dbReference>
<dbReference type="InterPro" id="IPR019796">
    <property type="entry name" value="G6P_DH_AS"/>
</dbReference>
<dbReference type="Pfam" id="PF02781">
    <property type="entry name" value="G6PD_C"/>
    <property type="match status" value="1"/>
</dbReference>
<dbReference type="NCBIfam" id="TIGR00871">
    <property type="entry name" value="zwf"/>
    <property type="match status" value="1"/>
</dbReference>
<comment type="caution">
    <text evidence="7">Lacks conserved residue(s) required for the propagation of feature annotation.</text>
</comment>
<evidence type="ECO:0000259" key="8">
    <source>
        <dbReference type="Pfam" id="PF00479"/>
    </source>
</evidence>
<feature type="binding site" evidence="7">
    <location>
        <position position="181"/>
    </location>
    <ligand>
        <name>substrate</name>
    </ligand>
</feature>
<evidence type="ECO:0000259" key="9">
    <source>
        <dbReference type="Pfam" id="PF02781"/>
    </source>
</evidence>
<dbReference type="EMBL" id="FYEH01000001">
    <property type="protein sequence ID" value="SNB51105.1"/>
    <property type="molecule type" value="Genomic_DNA"/>
</dbReference>
<dbReference type="InterPro" id="IPR022674">
    <property type="entry name" value="G6P_DH_NAD-bd"/>
</dbReference>
<keyword evidence="5 7" id="KW-0560">Oxidoreductase</keyword>
<dbReference type="AlphaFoldDB" id="A0A212PW57"/>
<comment type="function">
    <text evidence="7">Catalyzes the oxidation of glucose 6-phosphate to 6-phosphogluconolactone.</text>
</comment>
<name>A0A212PW57_9PROT</name>
<evidence type="ECO:0000313" key="10">
    <source>
        <dbReference type="EMBL" id="SNB51105.1"/>
    </source>
</evidence>
<dbReference type="SUPFAM" id="SSF55347">
    <property type="entry name" value="Glyceraldehyde-3-phosphate dehydrogenase-like, C-terminal domain"/>
    <property type="match status" value="1"/>
</dbReference>
<keyword evidence="6 7" id="KW-0119">Carbohydrate metabolism</keyword>
<dbReference type="PANTHER" id="PTHR23429:SF0">
    <property type="entry name" value="GLUCOSE-6-PHOSPHATE 1-DEHYDROGENASE"/>
    <property type="match status" value="1"/>
</dbReference>
<accession>A0A212PW57</accession>
<evidence type="ECO:0000256" key="6">
    <source>
        <dbReference type="ARBA" id="ARBA00023277"/>
    </source>
</evidence>
<dbReference type="GO" id="GO:0009051">
    <property type="term" value="P:pentose-phosphate shunt, oxidative branch"/>
    <property type="evidence" value="ECO:0007669"/>
    <property type="project" value="TreeGrafter"/>
</dbReference>
<dbReference type="PROSITE" id="PS00069">
    <property type="entry name" value="G6P_DEHYDROGENASE"/>
    <property type="match status" value="1"/>
</dbReference>
<proteinExistence type="inferred from homology"/>
<evidence type="ECO:0000256" key="4">
    <source>
        <dbReference type="ARBA" id="ARBA00022857"/>
    </source>
</evidence>
<feature type="binding site" evidence="7">
    <location>
        <position position="342"/>
    </location>
    <ligand>
        <name>substrate</name>
    </ligand>
</feature>
<dbReference type="SUPFAM" id="SSF51735">
    <property type="entry name" value="NAD(P)-binding Rossmann-fold domains"/>
    <property type="match status" value="1"/>
</dbReference>
<organism evidence="10 11">
    <name type="scientific">Arboricoccus pini</name>
    <dbReference type="NCBI Taxonomy" id="1963835"/>
    <lineage>
        <taxon>Bacteria</taxon>
        <taxon>Pseudomonadati</taxon>
        <taxon>Pseudomonadota</taxon>
        <taxon>Alphaproteobacteria</taxon>
        <taxon>Geminicoccales</taxon>
        <taxon>Geminicoccaceae</taxon>
        <taxon>Arboricoccus</taxon>
    </lineage>
</organism>
<feature type="binding site" evidence="7">
    <location>
        <position position="51"/>
    </location>
    <ligand>
        <name>NADP(+)</name>
        <dbReference type="ChEBI" id="CHEBI:58349"/>
    </ligand>
</feature>
<feature type="binding site" evidence="7">
    <location>
        <position position="219"/>
    </location>
    <ligand>
        <name>substrate</name>
    </ligand>
</feature>
<comment type="pathway">
    <text evidence="1 7">Carbohydrate degradation; pentose phosphate pathway; D-ribulose 5-phosphate from D-glucose 6-phosphate (oxidative stage): step 1/3.</text>
</comment>
<sequence length="493" mass="55265">MAPSFKPVEPFDIVVFGGTGDLALRKLLPGLYHRDLDGQLEPQVRIFGAARGTLTREGYQKMVREALKQFVKEADLERAKVDAFIERLQFVRVDASGDAGWDDLRAALEEGTPNDIRVFYLAVGPGLFGTICKKLAEHDLRTPGTRIVIEKPLGTDFASAQAINDAVGEHFEEHQIFRIDHYLGKESVQNLVVLRFANRLFEPIWNATAIDHVQITVAEDLGAGERAGYYDQSGATRDMVQNHILQMLCLVAMEPPASLDADALRDEKLKVLRSLRPIVGDDVRSKTVRGQYRGGAIDGKPVPGYLEELNGHVSTTETFVVVKAEIENWRWNGVPFYLRTGKRLPSRHSEIVIQFKSVPHSIFGEATGGLTANRLVLRLQPNESVKLFMTIKDPGPGGLRLRDVPLNLSFAETFHIRYPDAYERLLMDVVRGNASLFMRKDEVAAAWRWIDPIRQGWEDFNMTPKLYAAGSWGPTDATALIARDGRNWYEDAI</sequence>
<dbReference type="Proteomes" id="UP000197065">
    <property type="component" value="Unassembled WGS sequence"/>
</dbReference>
<keyword evidence="4 7" id="KW-0521">NADP</keyword>
<dbReference type="InterPro" id="IPR036291">
    <property type="entry name" value="NAD(P)-bd_dom_sf"/>
</dbReference>